<keyword evidence="5" id="KW-0168">Coated pit</keyword>
<dbReference type="FunFam" id="3.30.450.60:FF:000002">
    <property type="entry name" value="AP-2 complex subunit mu, putative"/>
    <property type="match status" value="1"/>
</dbReference>
<evidence type="ECO:0000313" key="9">
    <source>
        <dbReference type="EMBL" id="RMZ56654.1"/>
    </source>
</evidence>
<dbReference type="PROSITE" id="PS51072">
    <property type="entry name" value="MHD"/>
    <property type="match status" value="1"/>
</dbReference>
<accession>A0A3M7L3H4</accession>
<dbReference type="CDD" id="cd09251">
    <property type="entry name" value="AP-2_Mu2_Cterm"/>
    <property type="match status" value="1"/>
</dbReference>
<proteinExistence type="inferred from homology"/>
<dbReference type="Gene3D" id="3.30.450.60">
    <property type="match status" value="1"/>
</dbReference>
<dbReference type="InterPro" id="IPR036168">
    <property type="entry name" value="AP2_Mu_C_sf"/>
</dbReference>
<dbReference type="SUPFAM" id="SSF64356">
    <property type="entry name" value="SNARE-like"/>
    <property type="match status" value="1"/>
</dbReference>
<protein>
    <recommendedName>
        <fullName evidence="8">MHD domain-containing protein</fullName>
    </recommendedName>
</protein>
<dbReference type="PRINTS" id="PR00314">
    <property type="entry name" value="CLATHRINADPT"/>
</dbReference>
<evidence type="ECO:0000259" key="8">
    <source>
        <dbReference type="PROSITE" id="PS51072"/>
    </source>
</evidence>
<dbReference type="Proteomes" id="UP000279271">
    <property type="component" value="Unassembled WGS sequence"/>
</dbReference>
<name>A0A3M7L3H4_AUXPR</name>
<evidence type="ECO:0000256" key="3">
    <source>
        <dbReference type="ARBA" id="ARBA00022927"/>
    </source>
</evidence>
<sequence length="435" mass="48921">MDSLGAIYFISGRGDVLIQRTYRDDIDKNIPAAFRTNVINSKSLDSASTAPVRQFIGSSFIHLRAGSVYLLAITRTNSNAMMILQFLSKVVDLIKSYCHGDFNEEVIKANFVLIYELLDEILDFGYPQISEPAVLKSLIFQKGFVLESTKKKREAAAQNATLQVTGAVGWRQDSIKYKKNEVFLDAIETVNMLMSAQGSVLRCDVQGRVVMKCFLSGMPDVKLGLNDKLEDVTFHPCVNLGRFQAEQVVSFVPPDGEFELMKYRCTGEEPWPWPGRQVHAQAMGINLPFKAVVLVTEKGRTRLEVSVKLKSSFPSNLFATNVIVLIPMPEQTARANFQLSTGKAKYDPKRGSLVWKIKRFAGDAEQSLSASVEQIATTREKKAWSRPPMGMSFQIPMHSASGVRVQYLKVWEKSSYKVDKWVRKLCKSGDYHTRF</sequence>
<dbReference type="InterPro" id="IPR011012">
    <property type="entry name" value="Longin-like_dom_sf"/>
</dbReference>
<evidence type="ECO:0000256" key="7">
    <source>
        <dbReference type="PIRNR" id="PIRNR005992"/>
    </source>
</evidence>
<dbReference type="EMBL" id="QOKY01000135">
    <property type="protein sequence ID" value="RMZ56654.1"/>
    <property type="molecule type" value="Genomic_DNA"/>
</dbReference>
<evidence type="ECO:0000256" key="2">
    <source>
        <dbReference type="ARBA" id="ARBA00022583"/>
    </source>
</evidence>
<dbReference type="InterPro" id="IPR050431">
    <property type="entry name" value="Adaptor_comp_med_subunit"/>
</dbReference>
<comment type="subcellular location">
    <subcellularLocation>
        <location evidence="6">Membrane</location>
        <location evidence="6">Coated pit</location>
    </subcellularLocation>
</comment>
<evidence type="ECO:0000313" key="10">
    <source>
        <dbReference type="Proteomes" id="UP000279271"/>
    </source>
</evidence>
<evidence type="ECO:0000256" key="4">
    <source>
        <dbReference type="ARBA" id="ARBA00023136"/>
    </source>
</evidence>
<organism evidence="9 10">
    <name type="scientific">Auxenochlorella protothecoides</name>
    <name type="common">Green microalga</name>
    <name type="synonym">Chlorella protothecoides</name>
    <dbReference type="NCBI Taxonomy" id="3075"/>
    <lineage>
        <taxon>Eukaryota</taxon>
        <taxon>Viridiplantae</taxon>
        <taxon>Chlorophyta</taxon>
        <taxon>core chlorophytes</taxon>
        <taxon>Trebouxiophyceae</taxon>
        <taxon>Chlorellales</taxon>
        <taxon>Chlorellaceae</taxon>
        <taxon>Auxenochlorella</taxon>
    </lineage>
</organism>
<evidence type="ECO:0000256" key="5">
    <source>
        <dbReference type="ARBA" id="ARBA00023176"/>
    </source>
</evidence>
<dbReference type="GO" id="GO:0030131">
    <property type="term" value="C:clathrin adaptor complex"/>
    <property type="evidence" value="ECO:0007669"/>
    <property type="project" value="UniProtKB-UniRule"/>
</dbReference>
<evidence type="ECO:0000256" key="1">
    <source>
        <dbReference type="ARBA" id="ARBA00022448"/>
    </source>
</evidence>
<gene>
    <name evidence="9" type="ORF">APUTEX25_002743</name>
</gene>
<keyword evidence="1 7" id="KW-0813">Transport</keyword>
<comment type="caution">
    <text evidence="9">The sequence shown here is derived from an EMBL/GenBank/DDBJ whole genome shotgun (WGS) entry which is preliminary data.</text>
</comment>
<keyword evidence="4" id="KW-0472">Membrane</keyword>
<dbReference type="InterPro" id="IPR028565">
    <property type="entry name" value="MHD"/>
</dbReference>
<dbReference type="InterPro" id="IPR043532">
    <property type="entry name" value="AP2_Mu_N"/>
</dbReference>
<dbReference type="PIRSF" id="PIRSF005992">
    <property type="entry name" value="Clathrin_mu"/>
    <property type="match status" value="1"/>
</dbReference>
<dbReference type="Pfam" id="PF00928">
    <property type="entry name" value="Adap_comp_sub"/>
    <property type="match status" value="1"/>
</dbReference>
<dbReference type="Gene3D" id="2.60.40.1170">
    <property type="entry name" value="Mu homology domain, subdomain B"/>
    <property type="match status" value="2"/>
</dbReference>
<dbReference type="Pfam" id="PF01217">
    <property type="entry name" value="Clat_adaptor_s"/>
    <property type="match status" value="1"/>
</dbReference>
<reference evidence="10" key="1">
    <citation type="journal article" date="2018" name="Algal Res.">
        <title>Characterization of plant carbon substrate utilization by Auxenochlorella protothecoides.</title>
        <authorList>
            <person name="Vogler B.W."/>
            <person name="Starkenburg S.R."/>
            <person name="Sudasinghe N."/>
            <person name="Schambach J.Y."/>
            <person name="Rollin J.A."/>
            <person name="Pattathil S."/>
            <person name="Barry A.N."/>
        </authorList>
    </citation>
    <scope>NUCLEOTIDE SEQUENCE [LARGE SCALE GENOMIC DNA]</scope>
    <source>
        <strain evidence="10">UTEX 25</strain>
    </source>
</reference>
<dbReference type="PANTHER" id="PTHR10529">
    <property type="entry name" value="AP COMPLEX SUBUNIT MU"/>
    <property type="match status" value="1"/>
</dbReference>
<evidence type="ECO:0000256" key="6">
    <source>
        <dbReference type="ARBA" id="ARBA00037878"/>
    </source>
</evidence>
<dbReference type="AlphaFoldDB" id="A0A3M7L3H4"/>
<keyword evidence="2" id="KW-0254">Endocytosis</keyword>
<dbReference type="InterPro" id="IPR043512">
    <property type="entry name" value="Mu2_C"/>
</dbReference>
<keyword evidence="3 7" id="KW-0653">Protein transport</keyword>
<dbReference type="SUPFAM" id="SSF49447">
    <property type="entry name" value="Second domain of Mu2 adaptin subunit (ap50) of ap2 adaptor"/>
    <property type="match status" value="1"/>
</dbReference>
<dbReference type="GO" id="GO:0006897">
    <property type="term" value="P:endocytosis"/>
    <property type="evidence" value="ECO:0007669"/>
    <property type="project" value="UniProtKB-KW"/>
</dbReference>
<comment type="similarity">
    <text evidence="7">Belongs to the adaptor complexes medium subunit family.</text>
</comment>
<dbReference type="GO" id="GO:0006886">
    <property type="term" value="P:intracellular protein transport"/>
    <property type="evidence" value="ECO:0007669"/>
    <property type="project" value="UniProtKB-UniRule"/>
</dbReference>
<dbReference type="CDD" id="cd14836">
    <property type="entry name" value="AP2_Mu_N"/>
    <property type="match status" value="1"/>
</dbReference>
<dbReference type="InterPro" id="IPR022775">
    <property type="entry name" value="AP_mu_sigma_su"/>
</dbReference>
<feature type="domain" description="MHD" evidence="8">
    <location>
        <begin position="179"/>
        <end position="434"/>
    </location>
</feature>
<dbReference type="GO" id="GO:0005905">
    <property type="term" value="C:clathrin-coated pit"/>
    <property type="evidence" value="ECO:0007669"/>
    <property type="project" value="UniProtKB-KW"/>
</dbReference>
<dbReference type="InterPro" id="IPR001392">
    <property type="entry name" value="Clathrin_mu"/>
</dbReference>